<evidence type="ECO:0000313" key="3">
    <source>
        <dbReference type="Proteomes" id="UP000516437"/>
    </source>
</evidence>
<dbReference type="Proteomes" id="UP000516437">
    <property type="component" value="Chromosome 2"/>
</dbReference>
<protein>
    <submittedName>
        <fullName evidence="2">Uncharacterized protein</fullName>
    </submittedName>
</protein>
<sequence>MSYLSKDCMAVRAAAVEGSTGQSPPWNSGLRPLDAGKRRHFSFTNLPDDGHDIQAGGRDNRRQQAEESLKKVMYLNCWAQS</sequence>
<reference evidence="2 3" key="1">
    <citation type="journal article" date="2019" name="Plant Biotechnol. J.">
        <title>The red bayberry genome and genetic basis of sex determination.</title>
        <authorList>
            <person name="Jia H.M."/>
            <person name="Jia H.J."/>
            <person name="Cai Q.L."/>
            <person name="Wang Y."/>
            <person name="Zhao H.B."/>
            <person name="Yang W.F."/>
            <person name="Wang G.Y."/>
            <person name="Li Y.H."/>
            <person name="Zhan D.L."/>
            <person name="Shen Y.T."/>
            <person name="Niu Q.F."/>
            <person name="Chang L."/>
            <person name="Qiu J."/>
            <person name="Zhao L."/>
            <person name="Xie H.B."/>
            <person name="Fu W.Y."/>
            <person name="Jin J."/>
            <person name="Li X.W."/>
            <person name="Jiao Y."/>
            <person name="Zhou C.C."/>
            <person name="Tu T."/>
            <person name="Chai C.Y."/>
            <person name="Gao J.L."/>
            <person name="Fan L.J."/>
            <person name="van de Weg E."/>
            <person name="Wang J.Y."/>
            <person name="Gao Z.S."/>
        </authorList>
    </citation>
    <scope>NUCLEOTIDE SEQUENCE [LARGE SCALE GENOMIC DNA]</scope>
    <source>
        <tissue evidence="2">Leaves</tissue>
    </source>
</reference>
<dbReference type="OrthoDB" id="1923904at2759"/>
<keyword evidence="3" id="KW-1185">Reference proteome</keyword>
<name>A0A6A1WG87_9ROSI</name>
<dbReference type="Pfam" id="PF12609">
    <property type="entry name" value="DUF3774"/>
    <property type="match status" value="1"/>
</dbReference>
<dbReference type="EMBL" id="RXIC02000020">
    <property type="protein sequence ID" value="KAB1221880.1"/>
    <property type="molecule type" value="Genomic_DNA"/>
</dbReference>
<dbReference type="AlphaFoldDB" id="A0A6A1WG87"/>
<evidence type="ECO:0000313" key="2">
    <source>
        <dbReference type="EMBL" id="KAB1221880.1"/>
    </source>
</evidence>
<evidence type="ECO:0000256" key="1">
    <source>
        <dbReference type="SAM" id="MobiDB-lite"/>
    </source>
</evidence>
<accession>A0A6A1WG87</accession>
<gene>
    <name evidence="2" type="ORF">CJ030_MR2G006879</name>
</gene>
<feature type="region of interest" description="Disordered" evidence="1">
    <location>
        <begin position="44"/>
        <end position="65"/>
    </location>
</feature>
<proteinExistence type="predicted"/>
<organism evidence="2 3">
    <name type="scientific">Morella rubra</name>
    <name type="common">Chinese bayberry</name>
    <dbReference type="NCBI Taxonomy" id="262757"/>
    <lineage>
        <taxon>Eukaryota</taxon>
        <taxon>Viridiplantae</taxon>
        <taxon>Streptophyta</taxon>
        <taxon>Embryophyta</taxon>
        <taxon>Tracheophyta</taxon>
        <taxon>Spermatophyta</taxon>
        <taxon>Magnoliopsida</taxon>
        <taxon>eudicotyledons</taxon>
        <taxon>Gunneridae</taxon>
        <taxon>Pentapetalae</taxon>
        <taxon>rosids</taxon>
        <taxon>fabids</taxon>
        <taxon>Fagales</taxon>
        <taxon>Myricaceae</taxon>
        <taxon>Morella</taxon>
    </lineage>
</organism>
<feature type="compositionally biased region" description="Basic and acidic residues" evidence="1">
    <location>
        <begin position="48"/>
        <end position="65"/>
    </location>
</feature>
<dbReference type="InterPro" id="IPR022251">
    <property type="entry name" value="DUF3774_wound-induced"/>
</dbReference>
<comment type="caution">
    <text evidence="2">The sequence shown here is derived from an EMBL/GenBank/DDBJ whole genome shotgun (WGS) entry which is preliminary data.</text>
</comment>